<feature type="compositionally biased region" description="Basic residues" evidence="10">
    <location>
        <begin position="311"/>
        <end position="320"/>
    </location>
</feature>
<accession>A0A9W9TQG9</accession>
<evidence type="ECO:0000256" key="5">
    <source>
        <dbReference type="ARBA" id="ARBA00023172"/>
    </source>
</evidence>
<feature type="region of interest" description="Disordered" evidence="10">
    <location>
        <begin position="587"/>
        <end position="706"/>
    </location>
</feature>
<evidence type="ECO:0000256" key="2">
    <source>
        <dbReference type="ARBA" id="ARBA00006661"/>
    </source>
</evidence>
<feature type="compositionally biased region" description="Basic residues" evidence="10">
    <location>
        <begin position="126"/>
        <end position="135"/>
    </location>
</feature>
<comment type="similarity">
    <text evidence="2 9">Belongs to the SLX4 family.</text>
</comment>
<comment type="caution">
    <text evidence="11">The sequence shown here is derived from an EMBL/GenBank/DDBJ whole genome shotgun (WGS) entry which is preliminary data.</text>
</comment>
<feature type="compositionally biased region" description="Basic residues" evidence="10">
    <location>
        <begin position="352"/>
        <end position="361"/>
    </location>
</feature>
<keyword evidence="7 9" id="KW-0539">Nucleus</keyword>
<feature type="compositionally biased region" description="Polar residues" evidence="10">
    <location>
        <begin position="589"/>
        <end position="601"/>
    </location>
</feature>
<feature type="compositionally biased region" description="Polar residues" evidence="10">
    <location>
        <begin position="291"/>
        <end position="310"/>
    </location>
</feature>
<comment type="function">
    <text evidence="9">Regulatory subunit of the SLX1-SLX4 structure-specific endonuclease that resolves DNA secondary structures generated during DNA repair and recombination. Has endonuclease activity towards branched DNA substrates, introducing single-strand cuts in duplex DNA close to junctions with ss-DNA.</text>
</comment>
<comment type="subunit">
    <text evidence="9">Forms a heterodimer with SLX1.</text>
</comment>
<dbReference type="HAMAP" id="MF_03110">
    <property type="entry name" value="Endonuc_su_Slx4"/>
    <property type="match status" value="1"/>
</dbReference>
<feature type="compositionally biased region" description="Polar residues" evidence="10">
    <location>
        <begin position="323"/>
        <end position="348"/>
    </location>
</feature>
<evidence type="ECO:0000256" key="1">
    <source>
        <dbReference type="ARBA" id="ARBA00004123"/>
    </source>
</evidence>
<reference evidence="11" key="1">
    <citation type="submission" date="2022-11" db="EMBL/GenBank/DDBJ databases">
        <authorList>
            <person name="Petersen C."/>
        </authorList>
    </citation>
    <scope>NUCLEOTIDE SEQUENCE</scope>
    <source>
        <strain evidence="11">IBT 23319</strain>
    </source>
</reference>
<dbReference type="Pfam" id="PF09494">
    <property type="entry name" value="Slx4"/>
    <property type="match status" value="1"/>
</dbReference>
<dbReference type="GO" id="GO:0006310">
    <property type="term" value="P:DNA recombination"/>
    <property type="evidence" value="ECO:0007669"/>
    <property type="project" value="UniProtKB-UniRule"/>
</dbReference>
<dbReference type="CDD" id="cd22999">
    <property type="entry name" value="SAP_SLX4"/>
    <property type="match status" value="1"/>
</dbReference>
<dbReference type="GO" id="GO:0017108">
    <property type="term" value="F:5'-flap endonuclease activity"/>
    <property type="evidence" value="ECO:0007669"/>
    <property type="project" value="InterPro"/>
</dbReference>
<evidence type="ECO:0000256" key="8">
    <source>
        <dbReference type="ARBA" id="ARBA00029496"/>
    </source>
</evidence>
<feature type="compositionally biased region" description="Low complexity" evidence="10">
    <location>
        <begin position="780"/>
        <end position="797"/>
    </location>
</feature>
<evidence type="ECO:0000256" key="7">
    <source>
        <dbReference type="ARBA" id="ARBA00023242"/>
    </source>
</evidence>
<feature type="compositionally biased region" description="Polar residues" evidence="10">
    <location>
        <begin position="615"/>
        <end position="624"/>
    </location>
</feature>
<gene>
    <name evidence="9" type="primary">SLX4</name>
    <name evidence="11" type="ORF">N7469_004075</name>
</gene>
<dbReference type="OrthoDB" id="5349119at2759"/>
<comment type="PTM">
    <text evidence="9">Phosphorylated in response to DNA damage.</text>
</comment>
<dbReference type="InterPro" id="IPR018574">
    <property type="entry name" value="Structure-sp_endonuc_su_Slx4"/>
</dbReference>
<feature type="compositionally biased region" description="Polar residues" evidence="10">
    <location>
        <begin position="179"/>
        <end position="190"/>
    </location>
</feature>
<evidence type="ECO:0000313" key="12">
    <source>
        <dbReference type="Proteomes" id="UP001147733"/>
    </source>
</evidence>
<evidence type="ECO:0000256" key="3">
    <source>
        <dbReference type="ARBA" id="ARBA00022553"/>
    </source>
</evidence>
<dbReference type="Proteomes" id="UP001147733">
    <property type="component" value="Unassembled WGS sequence"/>
</dbReference>
<reference evidence="11" key="2">
    <citation type="journal article" date="2023" name="IMA Fungus">
        <title>Comparative genomic study of the Penicillium genus elucidates a diverse pangenome and 15 lateral gene transfer events.</title>
        <authorList>
            <person name="Petersen C."/>
            <person name="Sorensen T."/>
            <person name="Nielsen M.R."/>
            <person name="Sondergaard T.E."/>
            <person name="Sorensen J.L."/>
            <person name="Fitzpatrick D.A."/>
            <person name="Frisvad J.C."/>
            <person name="Nielsen K.L."/>
        </authorList>
    </citation>
    <scope>NUCLEOTIDE SEQUENCE</scope>
    <source>
        <strain evidence="11">IBT 23319</strain>
    </source>
</reference>
<comment type="subcellular location">
    <subcellularLocation>
        <location evidence="1 9">Nucleus</location>
    </subcellularLocation>
</comment>
<feature type="compositionally biased region" description="Basic residues" evidence="10">
    <location>
        <begin position="630"/>
        <end position="640"/>
    </location>
</feature>
<dbReference type="GO" id="GO:0033557">
    <property type="term" value="C:Slx1-Slx4 complex"/>
    <property type="evidence" value="ECO:0007669"/>
    <property type="project" value="UniProtKB-UniRule"/>
</dbReference>
<evidence type="ECO:0000256" key="4">
    <source>
        <dbReference type="ARBA" id="ARBA00022763"/>
    </source>
</evidence>
<dbReference type="GO" id="GO:0006260">
    <property type="term" value="P:DNA replication"/>
    <property type="evidence" value="ECO:0007669"/>
    <property type="project" value="InterPro"/>
</dbReference>
<protein>
    <recommendedName>
        <fullName evidence="8 9">Structure-specific endonuclease subunit SLX4</fullName>
    </recommendedName>
</protein>
<evidence type="ECO:0000256" key="9">
    <source>
        <dbReference type="HAMAP-Rule" id="MF_03110"/>
    </source>
</evidence>
<feature type="compositionally biased region" description="Polar residues" evidence="10">
    <location>
        <begin position="536"/>
        <end position="550"/>
    </location>
</feature>
<name>A0A9W9TQG9_PENCI</name>
<dbReference type="InterPro" id="IPR027784">
    <property type="entry name" value="Slx4_ascomycetes"/>
</dbReference>
<keyword evidence="12" id="KW-1185">Reference proteome</keyword>
<dbReference type="AlphaFoldDB" id="A0A9W9TQG9"/>
<feature type="region of interest" description="Disordered" evidence="10">
    <location>
        <begin position="284"/>
        <end position="366"/>
    </location>
</feature>
<keyword evidence="3 9" id="KW-0597">Phosphoprotein</keyword>
<keyword evidence="4 9" id="KW-0227">DNA damage</keyword>
<feature type="region of interest" description="Disordered" evidence="10">
    <location>
        <begin position="738"/>
        <end position="797"/>
    </location>
</feature>
<feature type="compositionally biased region" description="Acidic residues" evidence="10">
    <location>
        <begin position="689"/>
        <end position="700"/>
    </location>
</feature>
<proteinExistence type="inferred from homology"/>
<dbReference type="GO" id="GO:0006281">
    <property type="term" value="P:DNA repair"/>
    <property type="evidence" value="ECO:0007669"/>
    <property type="project" value="UniProtKB-UniRule"/>
</dbReference>
<sequence length="857" mass="93785">MATSGEVIVLSSSPNPSPQTPTRKAYGPQRIFDISPRGESPQSIPSPSQLFNSPPSRSRFFPTPTAPQDAAKKRVSITKKPSLSTVHDDFDIVKPKSKVASTKSKTNPAEKAGSKSQDSTNEVPKKSKTAPKVRPKTITGKKETGNMILSGKITKGVGEERLKKPSKAKKKTTVESECPQASTDQETNQGPEAATIDKELHLEEALRRRTDWTPPRDTCLDIPTAAAGEEIVKHCDGPAIHGGFDKILSAYNYSGPSAAVPEIVQNVGEGPTKRRRIELVTPLPQPFHVYQNDSNGEATAQETDSSSSSARTKKNAKGPKRLTTLTARMTAQYTRTNTNQHVLTSDESQATRKPKSKRGKGRMTDNETEFTVLSPDEAFRSLENQDLVFGTCSQLEREGSPHTLQELEQAIRASEDLAFNGNEQTAVAKAASKSAVSCLTGTRNLWEVAARDSDGSLVQARKINTIAQEKDTKVKRPVNWEDEDWFELDYGMPNPPSKKKQSSSEKVSDSTTDLSLLGSREPLIQTADDATEKTAPIQNITTQQPQMPQYSGFTDTELAQQISKYGFKSVRGRKKMIDLLQKCWESKHGSSNKTAPVSSQRPLLPETETAKPSGPAQSKDQSVTAEKGVQKKPVRSKTQSKKPIVSTQKAPLSSAQTAIPKEAMAVSSPKTTPKPAKRRSQALPRSFIDVEEIQDSEDESISSPSQVQKRYINISTSCNSATEPFLDIQTKEITESSSRLKTTAFKPANAAKSLPEPDKTASSKRSSLPDLASQITKAVRSQPQLSPLSSSSGSRSRPTWHEKILMFDPIILEDFTTWLNVEGLGLVGEDREIHAAMAREWCESKGICCCWKNNATW</sequence>
<feature type="region of interest" description="Disordered" evidence="10">
    <location>
        <begin position="489"/>
        <end position="550"/>
    </location>
</feature>
<dbReference type="EMBL" id="JAPQKT010000003">
    <property type="protein sequence ID" value="KAJ5234907.1"/>
    <property type="molecule type" value="Genomic_DNA"/>
</dbReference>
<keyword evidence="6 9" id="KW-0234">DNA repair</keyword>
<evidence type="ECO:0000256" key="10">
    <source>
        <dbReference type="SAM" id="MobiDB-lite"/>
    </source>
</evidence>
<feature type="compositionally biased region" description="Low complexity" evidence="10">
    <location>
        <begin position="53"/>
        <end position="63"/>
    </location>
</feature>
<evidence type="ECO:0000313" key="11">
    <source>
        <dbReference type="EMBL" id="KAJ5234907.1"/>
    </source>
</evidence>
<evidence type="ECO:0000256" key="6">
    <source>
        <dbReference type="ARBA" id="ARBA00023204"/>
    </source>
</evidence>
<feature type="compositionally biased region" description="Polar residues" evidence="10">
    <location>
        <begin position="40"/>
        <end position="52"/>
    </location>
</feature>
<keyword evidence="5 9" id="KW-0233">DNA recombination</keyword>
<feature type="region of interest" description="Disordered" evidence="10">
    <location>
        <begin position="1"/>
        <end position="193"/>
    </location>
</feature>
<feature type="compositionally biased region" description="Polar residues" evidence="10">
    <location>
        <begin position="645"/>
        <end position="657"/>
    </location>
</feature>
<organism evidence="11 12">
    <name type="scientific">Penicillium citrinum</name>
    <dbReference type="NCBI Taxonomy" id="5077"/>
    <lineage>
        <taxon>Eukaryota</taxon>
        <taxon>Fungi</taxon>
        <taxon>Dikarya</taxon>
        <taxon>Ascomycota</taxon>
        <taxon>Pezizomycotina</taxon>
        <taxon>Eurotiomycetes</taxon>
        <taxon>Eurotiomycetidae</taxon>
        <taxon>Eurotiales</taxon>
        <taxon>Aspergillaceae</taxon>
        <taxon>Penicillium</taxon>
    </lineage>
</organism>